<evidence type="ECO:0000313" key="1">
    <source>
        <dbReference type="EMBL" id="GBM02791.1"/>
    </source>
</evidence>
<name>A0A4Y2CED7_ARAVE</name>
<evidence type="ECO:0000313" key="2">
    <source>
        <dbReference type="Proteomes" id="UP000499080"/>
    </source>
</evidence>
<dbReference type="AlphaFoldDB" id="A0A4Y2CED7"/>
<organism evidence="1 2">
    <name type="scientific">Araneus ventricosus</name>
    <name type="common">Orbweaver spider</name>
    <name type="synonym">Epeira ventricosa</name>
    <dbReference type="NCBI Taxonomy" id="182803"/>
    <lineage>
        <taxon>Eukaryota</taxon>
        <taxon>Metazoa</taxon>
        <taxon>Ecdysozoa</taxon>
        <taxon>Arthropoda</taxon>
        <taxon>Chelicerata</taxon>
        <taxon>Arachnida</taxon>
        <taxon>Araneae</taxon>
        <taxon>Araneomorphae</taxon>
        <taxon>Entelegynae</taxon>
        <taxon>Araneoidea</taxon>
        <taxon>Araneidae</taxon>
        <taxon>Araneus</taxon>
    </lineage>
</organism>
<dbReference type="Gene3D" id="3.30.420.10">
    <property type="entry name" value="Ribonuclease H-like superfamily/Ribonuclease H"/>
    <property type="match status" value="1"/>
</dbReference>
<dbReference type="GO" id="GO:0003676">
    <property type="term" value="F:nucleic acid binding"/>
    <property type="evidence" value="ECO:0007669"/>
    <property type="project" value="InterPro"/>
</dbReference>
<gene>
    <name evidence="1" type="ORF">AVEN_51982_1</name>
</gene>
<comment type="caution">
    <text evidence="1">The sequence shown here is derived from an EMBL/GenBank/DDBJ whole genome shotgun (WGS) entry which is preliminary data.</text>
</comment>
<dbReference type="OrthoDB" id="10037236at2759"/>
<dbReference type="EMBL" id="BGPR01000184">
    <property type="protein sequence ID" value="GBM02791.1"/>
    <property type="molecule type" value="Genomic_DNA"/>
</dbReference>
<dbReference type="Proteomes" id="UP000499080">
    <property type="component" value="Unassembled WGS sequence"/>
</dbReference>
<accession>A0A4Y2CED7</accession>
<sequence length="178" mass="20114">MLHVLPSSVSGTLYVDDLQISCQGSNMNLIERQLQRAMNKLLAWCDQKGDMISPEKSCCVQFCRKRSLHPDPAIQIQDANIPVVEEQILLHHRHQYSAYIPIFTDGSKTANYVGYGDVIADVTSSFQLNALCSVLTAELTAIFLALERISDLLNHKYCIYSDSKSALEALRMEHIRWL</sequence>
<dbReference type="CDD" id="cd09276">
    <property type="entry name" value="Rnase_HI_RT_non_LTR"/>
    <property type="match status" value="1"/>
</dbReference>
<proteinExistence type="predicted"/>
<protein>
    <submittedName>
        <fullName evidence="1">Uncharacterized protein</fullName>
    </submittedName>
</protein>
<dbReference type="InterPro" id="IPR036397">
    <property type="entry name" value="RNaseH_sf"/>
</dbReference>
<keyword evidence="2" id="KW-1185">Reference proteome</keyword>
<reference evidence="1 2" key="1">
    <citation type="journal article" date="2019" name="Sci. Rep.">
        <title>Orb-weaving spider Araneus ventricosus genome elucidates the spidroin gene catalogue.</title>
        <authorList>
            <person name="Kono N."/>
            <person name="Nakamura H."/>
            <person name="Ohtoshi R."/>
            <person name="Moran D.A.P."/>
            <person name="Shinohara A."/>
            <person name="Yoshida Y."/>
            <person name="Fujiwara M."/>
            <person name="Mori M."/>
            <person name="Tomita M."/>
            <person name="Arakawa K."/>
        </authorList>
    </citation>
    <scope>NUCLEOTIDE SEQUENCE [LARGE SCALE GENOMIC DNA]</scope>
</reference>
<dbReference type="SUPFAM" id="SSF53098">
    <property type="entry name" value="Ribonuclease H-like"/>
    <property type="match status" value="1"/>
</dbReference>
<dbReference type="InterPro" id="IPR012337">
    <property type="entry name" value="RNaseH-like_sf"/>
</dbReference>